<gene>
    <name evidence="1" type="ORF">EMPG_12491</name>
</gene>
<accession>A0A0H1BMY9</accession>
<organism evidence="1 2">
    <name type="scientific">Blastomyces silverae</name>
    <dbReference type="NCBI Taxonomy" id="2060906"/>
    <lineage>
        <taxon>Eukaryota</taxon>
        <taxon>Fungi</taxon>
        <taxon>Dikarya</taxon>
        <taxon>Ascomycota</taxon>
        <taxon>Pezizomycotina</taxon>
        <taxon>Eurotiomycetes</taxon>
        <taxon>Eurotiomycetidae</taxon>
        <taxon>Onygenales</taxon>
        <taxon>Ajellomycetaceae</taxon>
        <taxon>Blastomyces</taxon>
    </lineage>
</organism>
<name>A0A0H1BMY9_9EURO</name>
<proteinExistence type="predicted"/>
<comment type="caution">
    <text evidence="1">The sequence shown here is derived from an EMBL/GenBank/DDBJ whole genome shotgun (WGS) entry which is preliminary data.</text>
</comment>
<dbReference type="EMBL" id="LDEV01000882">
    <property type="protein sequence ID" value="KLJ12478.1"/>
    <property type="molecule type" value="Genomic_DNA"/>
</dbReference>
<evidence type="ECO:0000313" key="2">
    <source>
        <dbReference type="Proteomes" id="UP000053573"/>
    </source>
</evidence>
<protein>
    <submittedName>
        <fullName evidence="1">Uncharacterized protein</fullName>
    </submittedName>
</protein>
<dbReference type="Proteomes" id="UP000053573">
    <property type="component" value="Unassembled WGS sequence"/>
</dbReference>
<sequence>QSLIFSSAVLFFAISLLISVLLQTIADSFILKILTLSVLSAVSQIYNYSLSHYTVSDQIYENLLRFLISDSHIKTHF</sequence>
<feature type="non-terminal residue" evidence="1">
    <location>
        <position position="1"/>
    </location>
</feature>
<keyword evidence="2" id="KW-1185">Reference proteome</keyword>
<evidence type="ECO:0000313" key="1">
    <source>
        <dbReference type="EMBL" id="KLJ12478.1"/>
    </source>
</evidence>
<reference evidence="2" key="1">
    <citation type="journal article" date="2015" name="PLoS Genet.">
        <title>The dynamic genome and transcriptome of the human fungal pathogen Blastomyces and close relative Emmonsia.</title>
        <authorList>
            <person name="Munoz J.F."/>
            <person name="Gauthier G.M."/>
            <person name="Desjardins C.A."/>
            <person name="Gallo J.E."/>
            <person name="Holder J."/>
            <person name="Sullivan T.D."/>
            <person name="Marty A.J."/>
            <person name="Carmen J.C."/>
            <person name="Chen Z."/>
            <person name="Ding L."/>
            <person name="Gujja S."/>
            <person name="Magrini V."/>
            <person name="Misas E."/>
            <person name="Mitreva M."/>
            <person name="Priest M."/>
            <person name="Saif S."/>
            <person name="Whiston E.A."/>
            <person name="Young S."/>
            <person name="Zeng Q."/>
            <person name="Goldman W.E."/>
            <person name="Mardis E.R."/>
            <person name="Taylor J.W."/>
            <person name="McEwen J.G."/>
            <person name="Clay O.K."/>
            <person name="Klein B.S."/>
            <person name="Cuomo C.A."/>
        </authorList>
    </citation>
    <scope>NUCLEOTIDE SEQUENCE [LARGE SCALE GENOMIC DNA]</scope>
    <source>
        <strain evidence="2">UAMH 139</strain>
    </source>
</reference>
<dbReference type="AlphaFoldDB" id="A0A0H1BMY9"/>